<feature type="transmembrane region" description="Helical" evidence="1">
    <location>
        <begin position="26"/>
        <end position="43"/>
    </location>
</feature>
<keyword evidence="3" id="KW-1185">Reference proteome</keyword>
<dbReference type="Proteomes" id="UP000238479">
    <property type="component" value="Chromosome 7"/>
</dbReference>
<reference evidence="2 3" key="1">
    <citation type="journal article" date="2018" name="Nat. Genet.">
        <title>The Rosa genome provides new insights in the design of modern roses.</title>
        <authorList>
            <person name="Bendahmane M."/>
        </authorList>
    </citation>
    <scope>NUCLEOTIDE SEQUENCE [LARGE SCALE GENOMIC DNA]</scope>
    <source>
        <strain evidence="3">cv. Old Blush</strain>
    </source>
</reference>
<keyword evidence="1" id="KW-0472">Membrane</keyword>
<dbReference type="Gramene" id="PRQ17416">
    <property type="protein sequence ID" value="PRQ17416"/>
    <property type="gene ID" value="RchiOBHm_Chr7g0194761"/>
</dbReference>
<evidence type="ECO:0000313" key="2">
    <source>
        <dbReference type="EMBL" id="PRQ17416.1"/>
    </source>
</evidence>
<feature type="transmembrane region" description="Helical" evidence="1">
    <location>
        <begin position="49"/>
        <end position="67"/>
    </location>
</feature>
<comment type="caution">
    <text evidence="2">The sequence shown here is derived from an EMBL/GenBank/DDBJ whole genome shotgun (WGS) entry which is preliminary data.</text>
</comment>
<dbReference type="AlphaFoldDB" id="A0A2P6P677"/>
<sequence>MSLSYILNNVSVTWIIIYLPRLMEQYCNIVVILFSFFLSGISFEAKYGIGVGVTLPVFLFLVCFLTGRERHVAITELSAVTNGQVQPLPVIGMGLDRRTLESYPKD</sequence>
<keyword evidence="1" id="KW-1133">Transmembrane helix</keyword>
<proteinExistence type="predicted"/>
<dbReference type="EMBL" id="PDCK01000045">
    <property type="protein sequence ID" value="PRQ17416.1"/>
    <property type="molecule type" value="Genomic_DNA"/>
</dbReference>
<protein>
    <submittedName>
        <fullName evidence="2">Uncharacterized protein</fullName>
    </submittedName>
</protein>
<gene>
    <name evidence="2" type="ORF">RchiOBHm_Chr7g0194761</name>
</gene>
<evidence type="ECO:0000313" key="3">
    <source>
        <dbReference type="Proteomes" id="UP000238479"/>
    </source>
</evidence>
<evidence type="ECO:0000256" key="1">
    <source>
        <dbReference type="SAM" id="Phobius"/>
    </source>
</evidence>
<accession>A0A2P6P677</accession>
<keyword evidence="1" id="KW-0812">Transmembrane</keyword>
<name>A0A2P6P677_ROSCH</name>
<organism evidence="2 3">
    <name type="scientific">Rosa chinensis</name>
    <name type="common">China rose</name>
    <dbReference type="NCBI Taxonomy" id="74649"/>
    <lineage>
        <taxon>Eukaryota</taxon>
        <taxon>Viridiplantae</taxon>
        <taxon>Streptophyta</taxon>
        <taxon>Embryophyta</taxon>
        <taxon>Tracheophyta</taxon>
        <taxon>Spermatophyta</taxon>
        <taxon>Magnoliopsida</taxon>
        <taxon>eudicotyledons</taxon>
        <taxon>Gunneridae</taxon>
        <taxon>Pentapetalae</taxon>
        <taxon>rosids</taxon>
        <taxon>fabids</taxon>
        <taxon>Rosales</taxon>
        <taxon>Rosaceae</taxon>
        <taxon>Rosoideae</taxon>
        <taxon>Rosoideae incertae sedis</taxon>
        <taxon>Rosa</taxon>
    </lineage>
</organism>